<evidence type="ECO:0000256" key="7">
    <source>
        <dbReference type="ARBA" id="ARBA00037703"/>
    </source>
</evidence>
<keyword evidence="5 11" id="KW-0472">Membrane</keyword>
<feature type="domain" description="MTC6 partial TIM-barrel" evidence="12">
    <location>
        <begin position="22"/>
        <end position="422"/>
    </location>
</feature>
<dbReference type="EMBL" id="AMGV01000004">
    <property type="protein sequence ID" value="KEF57825.1"/>
    <property type="molecule type" value="Genomic_DNA"/>
</dbReference>
<feature type="compositionally biased region" description="Low complexity" evidence="10">
    <location>
        <begin position="118"/>
        <end position="131"/>
    </location>
</feature>
<sequence>MSLTFDPDDDAVPDSKWGAVYLSTRDASSVVPINFITHPAVSLTKACFADGVYDDIPAQTCISNLLALEFHRLVIDVYWDTINRQFNLCPVELPPLSGNATSGISIDVSALSSLTATTSSTDSASNPSDTPNGNGSFLIKRQSDISNTTTTPTTSLAPSITATMPTSIPTTTGVDGSTLLELGSYTCSLDLTLDSIISLYGSYFQNTSDTVSVRLALLDINLHAAAPFTSPSNPALTSTGAHLPRFEELIGTQLEAAFPRALYTPEMLQADRFDLGKSWYRDSYSMGTETTYFKVQRGVDNIAQTPDGWPGESWILLTDNRRLLVGWGQIDPQMQGYDFRRDSRRVFPSGYINANSSTIINADSGIGSTCFYQPDVFSIARDNSSWAIATINQSTMDPLSDIISNATRCGISTMLNTTLTGSALLSNLQPYRDFARAAVFGWARGEPRNASAPDFNAEGADDQYRCAVIDSTSGYLGHWRVEDCQQKRYAACRISGQPFLWRLSQMEVSFGAATESCPNDTRFDLPRTGLENTYLYEKILNDSRSAEGNEAELKMKGVWINFNSLDVEDCWTSEGPNATCPYTDNGEEMRQRNVLIPTIAALIVLILTVLTLLVKCNENRRNSRTRRRGDNGWDYEGVPS</sequence>
<keyword evidence="3" id="KW-0732">Signal</keyword>
<evidence type="ECO:0000256" key="10">
    <source>
        <dbReference type="SAM" id="MobiDB-lite"/>
    </source>
</evidence>
<evidence type="ECO:0000256" key="2">
    <source>
        <dbReference type="ARBA" id="ARBA00022692"/>
    </source>
</evidence>
<comment type="function">
    <text evidence="7">May be involved in telomere capping.</text>
</comment>
<dbReference type="AlphaFoldDB" id="A0A072PQQ8"/>
<organism evidence="13 14">
    <name type="scientific">Exophiala aquamarina CBS 119918</name>
    <dbReference type="NCBI Taxonomy" id="1182545"/>
    <lineage>
        <taxon>Eukaryota</taxon>
        <taxon>Fungi</taxon>
        <taxon>Dikarya</taxon>
        <taxon>Ascomycota</taxon>
        <taxon>Pezizomycotina</taxon>
        <taxon>Eurotiomycetes</taxon>
        <taxon>Chaetothyriomycetidae</taxon>
        <taxon>Chaetothyriales</taxon>
        <taxon>Herpotrichiellaceae</taxon>
        <taxon>Exophiala</taxon>
    </lineage>
</organism>
<gene>
    <name evidence="13" type="ORF">A1O9_05745</name>
</gene>
<evidence type="ECO:0000256" key="11">
    <source>
        <dbReference type="SAM" id="Phobius"/>
    </source>
</evidence>
<dbReference type="VEuPathDB" id="FungiDB:A1O9_05745"/>
<evidence type="ECO:0000256" key="9">
    <source>
        <dbReference type="ARBA" id="ARBA00039865"/>
    </source>
</evidence>
<dbReference type="InterPro" id="IPR057530">
    <property type="entry name" value="TIM-barrel_MTC6"/>
</dbReference>
<accession>A0A072PQQ8</accession>
<feature type="region of interest" description="Disordered" evidence="10">
    <location>
        <begin position="118"/>
        <end position="168"/>
    </location>
</feature>
<comment type="similarity">
    <text evidence="8">Belongs to the MTC6 family.</text>
</comment>
<dbReference type="PANTHER" id="PTHR35518">
    <property type="entry name" value="MAINTENANCE OF TELOMOERE CAPPING"/>
    <property type="match status" value="1"/>
</dbReference>
<protein>
    <recommendedName>
        <fullName evidence="9">Maintenance of telomere capping protein 6</fullName>
    </recommendedName>
</protein>
<dbReference type="RefSeq" id="XP_013260415.1">
    <property type="nucleotide sequence ID" value="XM_013404961.1"/>
</dbReference>
<dbReference type="OrthoDB" id="5573651at2759"/>
<name>A0A072PQQ8_9EURO</name>
<dbReference type="GeneID" id="25280668"/>
<evidence type="ECO:0000259" key="12">
    <source>
        <dbReference type="Pfam" id="PF25506"/>
    </source>
</evidence>
<evidence type="ECO:0000256" key="5">
    <source>
        <dbReference type="ARBA" id="ARBA00023136"/>
    </source>
</evidence>
<evidence type="ECO:0000256" key="4">
    <source>
        <dbReference type="ARBA" id="ARBA00022989"/>
    </source>
</evidence>
<evidence type="ECO:0000313" key="13">
    <source>
        <dbReference type="EMBL" id="KEF57825.1"/>
    </source>
</evidence>
<evidence type="ECO:0000256" key="8">
    <source>
        <dbReference type="ARBA" id="ARBA00038159"/>
    </source>
</evidence>
<dbReference type="STRING" id="1182545.A0A072PQQ8"/>
<dbReference type="HOGENOM" id="CLU_033723_0_0_1"/>
<dbReference type="GO" id="GO:0016020">
    <property type="term" value="C:membrane"/>
    <property type="evidence" value="ECO:0007669"/>
    <property type="project" value="UniProtKB-SubCell"/>
</dbReference>
<keyword evidence="14" id="KW-1185">Reference proteome</keyword>
<reference evidence="13 14" key="1">
    <citation type="submission" date="2013-03" db="EMBL/GenBank/DDBJ databases">
        <title>The Genome Sequence of Exophiala aquamarina CBS 119918.</title>
        <authorList>
            <consortium name="The Broad Institute Genomics Platform"/>
            <person name="Cuomo C."/>
            <person name="de Hoog S."/>
            <person name="Gorbushina A."/>
            <person name="Walker B."/>
            <person name="Young S.K."/>
            <person name="Zeng Q."/>
            <person name="Gargeya S."/>
            <person name="Fitzgerald M."/>
            <person name="Haas B."/>
            <person name="Abouelleil A."/>
            <person name="Allen A.W."/>
            <person name="Alvarado L."/>
            <person name="Arachchi H.M."/>
            <person name="Berlin A.M."/>
            <person name="Chapman S.B."/>
            <person name="Gainer-Dewar J."/>
            <person name="Goldberg J."/>
            <person name="Griggs A."/>
            <person name="Gujja S."/>
            <person name="Hansen M."/>
            <person name="Howarth C."/>
            <person name="Imamovic A."/>
            <person name="Ireland A."/>
            <person name="Larimer J."/>
            <person name="McCowan C."/>
            <person name="Murphy C."/>
            <person name="Pearson M."/>
            <person name="Poon T.W."/>
            <person name="Priest M."/>
            <person name="Roberts A."/>
            <person name="Saif S."/>
            <person name="Shea T."/>
            <person name="Sisk P."/>
            <person name="Sykes S."/>
            <person name="Wortman J."/>
            <person name="Nusbaum C."/>
            <person name="Birren B."/>
        </authorList>
    </citation>
    <scope>NUCLEOTIDE SEQUENCE [LARGE SCALE GENOMIC DNA]</scope>
    <source>
        <strain evidence="13 14">CBS 119918</strain>
    </source>
</reference>
<feature type="compositionally biased region" description="Low complexity" evidence="10">
    <location>
        <begin position="148"/>
        <end position="168"/>
    </location>
</feature>
<evidence type="ECO:0000256" key="6">
    <source>
        <dbReference type="ARBA" id="ARBA00023180"/>
    </source>
</evidence>
<dbReference type="PANTHER" id="PTHR35518:SF2">
    <property type="entry name" value="MAINTENANCE OF TELOMERE CAPPING PROTEIN 6"/>
    <property type="match status" value="1"/>
</dbReference>
<keyword evidence="6" id="KW-0325">Glycoprotein</keyword>
<feature type="transmembrane region" description="Helical" evidence="11">
    <location>
        <begin position="594"/>
        <end position="614"/>
    </location>
</feature>
<evidence type="ECO:0000256" key="1">
    <source>
        <dbReference type="ARBA" id="ARBA00004479"/>
    </source>
</evidence>
<dbReference type="Proteomes" id="UP000027920">
    <property type="component" value="Unassembled WGS sequence"/>
</dbReference>
<evidence type="ECO:0000313" key="14">
    <source>
        <dbReference type="Proteomes" id="UP000027920"/>
    </source>
</evidence>
<evidence type="ECO:0000256" key="3">
    <source>
        <dbReference type="ARBA" id="ARBA00022729"/>
    </source>
</evidence>
<dbReference type="InterPro" id="IPR051008">
    <property type="entry name" value="Telomere_Capping_Maintenance"/>
</dbReference>
<keyword evidence="4 11" id="KW-1133">Transmembrane helix</keyword>
<comment type="caution">
    <text evidence="13">The sequence shown here is derived from an EMBL/GenBank/DDBJ whole genome shotgun (WGS) entry which is preliminary data.</text>
</comment>
<dbReference type="Pfam" id="PF25506">
    <property type="entry name" value="TIM-barrel_MTC6"/>
    <property type="match status" value="1"/>
</dbReference>
<feature type="region of interest" description="Disordered" evidence="10">
    <location>
        <begin position="621"/>
        <end position="640"/>
    </location>
</feature>
<proteinExistence type="inferred from homology"/>
<keyword evidence="2 11" id="KW-0812">Transmembrane</keyword>
<comment type="subcellular location">
    <subcellularLocation>
        <location evidence="1">Membrane</location>
        <topology evidence="1">Single-pass type I membrane protein</topology>
    </subcellularLocation>
</comment>